<comment type="similarity">
    <text evidence="1 7 8">Belongs to the universal ribosomal protein uS4 family.</text>
</comment>
<keyword evidence="5 7" id="KW-0687">Ribonucleoprotein</keyword>
<evidence type="ECO:0000259" key="10">
    <source>
        <dbReference type="SMART" id="SM01390"/>
    </source>
</evidence>
<keyword evidence="4 7" id="KW-0689">Ribosomal protein</keyword>
<dbReference type="Pfam" id="PF00163">
    <property type="entry name" value="Ribosomal_S4"/>
    <property type="match status" value="1"/>
</dbReference>
<dbReference type="FunFam" id="3.10.290.10:FF:000001">
    <property type="entry name" value="30S ribosomal protein S4"/>
    <property type="match status" value="1"/>
</dbReference>
<dbReference type="CDD" id="cd00165">
    <property type="entry name" value="S4"/>
    <property type="match status" value="1"/>
</dbReference>
<evidence type="ECO:0000256" key="8">
    <source>
        <dbReference type="RuleBase" id="RU003699"/>
    </source>
</evidence>
<dbReference type="PANTHER" id="PTHR11831">
    <property type="entry name" value="30S 40S RIBOSOMAL PROTEIN"/>
    <property type="match status" value="1"/>
</dbReference>
<evidence type="ECO:0000259" key="9">
    <source>
        <dbReference type="SMART" id="SM00363"/>
    </source>
</evidence>
<comment type="function">
    <text evidence="7">One of the primary rRNA binding proteins, it binds directly to 16S rRNA where it nucleates assembly of the body of the 30S subunit.</text>
</comment>
<dbReference type="GO" id="GO:0006412">
    <property type="term" value="P:translation"/>
    <property type="evidence" value="ECO:0007669"/>
    <property type="project" value="UniProtKB-UniRule"/>
</dbReference>
<evidence type="ECO:0000256" key="4">
    <source>
        <dbReference type="ARBA" id="ARBA00022980"/>
    </source>
</evidence>
<dbReference type="GO" id="GO:0003735">
    <property type="term" value="F:structural constituent of ribosome"/>
    <property type="evidence" value="ECO:0007669"/>
    <property type="project" value="InterPro"/>
</dbReference>
<dbReference type="Pfam" id="PF01479">
    <property type="entry name" value="S4"/>
    <property type="match status" value="1"/>
</dbReference>
<dbReference type="SUPFAM" id="SSF55174">
    <property type="entry name" value="Alpha-L RNA-binding motif"/>
    <property type="match status" value="1"/>
</dbReference>
<dbReference type="InterPro" id="IPR018079">
    <property type="entry name" value="Ribosomal_uS4_CS"/>
</dbReference>
<dbReference type="SMART" id="SM00363">
    <property type="entry name" value="S4"/>
    <property type="match status" value="1"/>
</dbReference>
<feature type="domain" description="RNA-binding S4" evidence="9">
    <location>
        <begin position="101"/>
        <end position="165"/>
    </location>
</feature>
<keyword evidence="2 7" id="KW-0699">rRNA-binding</keyword>
<dbReference type="InterPro" id="IPR036986">
    <property type="entry name" value="S4_RNA-bd_sf"/>
</dbReference>
<evidence type="ECO:0000256" key="6">
    <source>
        <dbReference type="ARBA" id="ARBA00035254"/>
    </source>
</evidence>
<dbReference type="GO" id="GO:0042274">
    <property type="term" value="P:ribosomal small subunit biogenesis"/>
    <property type="evidence" value="ECO:0007669"/>
    <property type="project" value="TreeGrafter"/>
</dbReference>
<dbReference type="PROSITE" id="PS00632">
    <property type="entry name" value="RIBOSOMAL_S4"/>
    <property type="match status" value="1"/>
</dbReference>
<dbReference type="InterPro" id="IPR001912">
    <property type="entry name" value="Ribosomal_uS4_N"/>
</dbReference>
<evidence type="ECO:0000256" key="7">
    <source>
        <dbReference type="HAMAP-Rule" id="MF_01306"/>
    </source>
</evidence>
<dbReference type="GO" id="GO:0015935">
    <property type="term" value="C:small ribosomal subunit"/>
    <property type="evidence" value="ECO:0007669"/>
    <property type="project" value="InterPro"/>
</dbReference>
<dbReference type="HAMAP" id="MF_01306_B">
    <property type="entry name" value="Ribosomal_uS4_B"/>
    <property type="match status" value="1"/>
</dbReference>
<dbReference type="AlphaFoldDB" id="A0A2M7R7H5"/>
<reference evidence="12" key="1">
    <citation type="submission" date="2017-09" db="EMBL/GenBank/DDBJ databases">
        <title>Depth-based differentiation of microbial function through sediment-hosted aquifers and enrichment of novel symbionts in the deep terrestrial subsurface.</title>
        <authorList>
            <person name="Probst A.J."/>
            <person name="Ladd B."/>
            <person name="Jarett J.K."/>
            <person name="Geller-Mcgrath D.E."/>
            <person name="Sieber C.M.K."/>
            <person name="Emerson J.B."/>
            <person name="Anantharaman K."/>
            <person name="Thomas B.C."/>
            <person name="Malmstrom R."/>
            <person name="Stieglmeier M."/>
            <person name="Klingl A."/>
            <person name="Woyke T."/>
            <person name="Ryan C.M."/>
            <person name="Banfield J.F."/>
        </authorList>
    </citation>
    <scope>NUCLEOTIDE SEQUENCE [LARGE SCALE GENOMIC DNA]</scope>
</reference>
<protein>
    <recommendedName>
        <fullName evidence="6 7">Small ribosomal subunit protein uS4</fullName>
    </recommendedName>
</protein>
<evidence type="ECO:0000256" key="3">
    <source>
        <dbReference type="ARBA" id="ARBA00022884"/>
    </source>
</evidence>
<accession>A0A2M7R7H5</accession>
<dbReference type="InterPro" id="IPR002942">
    <property type="entry name" value="S4_RNA-bd"/>
</dbReference>
<dbReference type="Gene3D" id="3.10.290.10">
    <property type="entry name" value="RNA-binding S4 domain"/>
    <property type="match status" value="1"/>
</dbReference>
<dbReference type="PROSITE" id="PS50889">
    <property type="entry name" value="S4"/>
    <property type="match status" value="1"/>
</dbReference>
<dbReference type="PANTHER" id="PTHR11831:SF4">
    <property type="entry name" value="SMALL RIBOSOMAL SUBUNIT PROTEIN US4M"/>
    <property type="match status" value="1"/>
</dbReference>
<dbReference type="InterPro" id="IPR022801">
    <property type="entry name" value="Ribosomal_uS4"/>
</dbReference>
<dbReference type="GO" id="GO:0019843">
    <property type="term" value="F:rRNA binding"/>
    <property type="evidence" value="ECO:0007669"/>
    <property type="project" value="UniProtKB-UniRule"/>
</dbReference>
<comment type="subunit">
    <text evidence="7">Part of the 30S ribosomal subunit. Contacts protein S5. The interaction surface between S4 and S5 is involved in control of translational fidelity.</text>
</comment>
<keyword evidence="3 7" id="KW-0694">RNA-binding</keyword>
<evidence type="ECO:0000313" key="11">
    <source>
        <dbReference type="EMBL" id="PIY90771.1"/>
    </source>
</evidence>
<dbReference type="Proteomes" id="UP000230055">
    <property type="component" value="Unassembled WGS sequence"/>
</dbReference>
<evidence type="ECO:0000256" key="5">
    <source>
        <dbReference type="ARBA" id="ARBA00023274"/>
    </source>
</evidence>
<evidence type="ECO:0000256" key="1">
    <source>
        <dbReference type="ARBA" id="ARBA00007465"/>
    </source>
</evidence>
<dbReference type="EMBL" id="PFLX01000044">
    <property type="protein sequence ID" value="PIY90771.1"/>
    <property type="molecule type" value="Genomic_DNA"/>
</dbReference>
<organism evidence="11 12">
    <name type="scientific">Candidatus Nealsonbacteria bacterium CG_4_10_14_0_8_um_filter_35_10</name>
    <dbReference type="NCBI Taxonomy" id="1974683"/>
    <lineage>
        <taxon>Bacteria</taxon>
        <taxon>Candidatus Nealsoniibacteriota</taxon>
    </lineage>
</organism>
<evidence type="ECO:0000313" key="12">
    <source>
        <dbReference type="Proteomes" id="UP000230055"/>
    </source>
</evidence>
<sequence length="211" mass="24481">MVNSKCKICRRLGVKLFLKGEKCLSPKCPMVKKPYPPGIKGKRRKKMRALSEYGKELSEKQKLKNWYNLGERQFKKYVKEVLAFRGKVEDATSLLVEKLESRLDNVIFRLGFASSRIQARQLVNHSHFLVNGKKVNIPSYQLRKGDKISPHPRFLKSKFFQNLQPKLKKQKPPSWLAFDLEKLEAEVKSLPTIEEAAPPAEISAIFEYYSR</sequence>
<dbReference type="SMART" id="SM01390">
    <property type="entry name" value="Ribosomal_S4"/>
    <property type="match status" value="1"/>
</dbReference>
<name>A0A2M7R7H5_9BACT</name>
<evidence type="ECO:0000256" key="2">
    <source>
        <dbReference type="ARBA" id="ARBA00022730"/>
    </source>
</evidence>
<dbReference type="Gene3D" id="1.10.1050.10">
    <property type="entry name" value="Ribosomal Protein S4 Delta 41, Chain A, domain 1"/>
    <property type="match status" value="1"/>
</dbReference>
<feature type="domain" description="Small ribosomal subunit protein uS4 N-terminal" evidence="10">
    <location>
        <begin position="1"/>
        <end position="100"/>
    </location>
</feature>
<dbReference type="NCBIfam" id="TIGR01017">
    <property type="entry name" value="rpsD_bact"/>
    <property type="match status" value="1"/>
</dbReference>
<dbReference type="InterPro" id="IPR005709">
    <property type="entry name" value="Ribosomal_uS4_bac-type"/>
</dbReference>
<dbReference type="NCBIfam" id="NF003717">
    <property type="entry name" value="PRK05327.1"/>
    <property type="match status" value="1"/>
</dbReference>
<comment type="function">
    <text evidence="7">With S5 and S12 plays an important role in translational accuracy.</text>
</comment>
<proteinExistence type="inferred from homology"/>
<comment type="caution">
    <text evidence="11">The sequence shown here is derived from an EMBL/GenBank/DDBJ whole genome shotgun (WGS) entry which is preliminary data.</text>
</comment>
<gene>
    <name evidence="7" type="primary">rpsD</name>
    <name evidence="11" type="ORF">COY72_01745</name>
</gene>